<reference evidence="1 2" key="1">
    <citation type="submission" date="2024-10" db="EMBL/GenBank/DDBJ databases">
        <title>The Natural Products Discovery Center: Release of the First 8490 Sequenced Strains for Exploring Actinobacteria Biosynthetic Diversity.</title>
        <authorList>
            <person name="Kalkreuter E."/>
            <person name="Kautsar S.A."/>
            <person name="Yang D."/>
            <person name="Bader C.D."/>
            <person name="Teijaro C.N."/>
            <person name="Fluegel L."/>
            <person name="Davis C.M."/>
            <person name="Simpson J.R."/>
            <person name="Lauterbach L."/>
            <person name="Steele A.D."/>
            <person name="Gui C."/>
            <person name="Meng S."/>
            <person name="Li G."/>
            <person name="Viehrig K."/>
            <person name="Ye F."/>
            <person name="Su P."/>
            <person name="Kiefer A.F."/>
            <person name="Nichols A."/>
            <person name="Cepeda A.J."/>
            <person name="Yan W."/>
            <person name="Fan B."/>
            <person name="Jiang Y."/>
            <person name="Adhikari A."/>
            <person name="Zheng C.-J."/>
            <person name="Schuster L."/>
            <person name="Cowan T.M."/>
            <person name="Smanski M.J."/>
            <person name="Chevrette M.G."/>
            <person name="De Carvalho L.P.S."/>
            <person name="Shen B."/>
        </authorList>
    </citation>
    <scope>NUCLEOTIDE SEQUENCE [LARGE SCALE GENOMIC DNA]</scope>
    <source>
        <strain evidence="1 2">NPDC020327</strain>
    </source>
</reference>
<evidence type="ECO:0000313" key="1">
    <source>
        <dbReference type="EMBL" id="MFI1966776.1"/>
    </source>
</evidence>
<dbReference type="Proteomes" id="UP001611548">
    <property type="component" value="Unassembled WGS sequence"/>
</dbReference>
<dbReference type="RefSeq" id="WP_055472764.1">
    <property type="nucleotide sequence ID" value="NZ_JBIRWE010000011.1"/>
</dbReference>
<protein>
    <submittedName>
        <fullName evidence="1">DUF6303 family protein</fullName>
    </submittedName>
</protein>
<accession>A0ABW7UW03</accession>
<name>A0ABW7UW03_9ACTN</name>
<proteinExistence type="predicted"/>
<dbReference type="EMBL" id="JBIRWE010000011">
    <property type="protein sequence ID" value="MFI1966776.1"/>
    <property type="molecule type" value="Genomic_DNA"/>
</dbReference>
<evidence type="ECO:0000313" key="2">
    <source>
        <dbReference type="Proteomes" id="UP001611548"/>
    </source>
</evidence>
<keyword evidence="2" id="KW-1185">Reference proteome</keyword>
<sequence length="95" mass="10191">MSARTHAAVLSVSFATGTWRLFVGLLNTTEVWSEHMFSTYEVPTPAARAAALSLLGYEPVEGAEWEWSEDATAANGPVHLLASLMVREREGGGVA</sequence>
<gene>
    <name evidence="1" type="ORF">ACH429_22125</name>
</gene>
<organism evidence="1 2">
    <name type="scientific">Streptomyces pathocidini</name>
    <dbReference type="NCBI Taxonomy" id="1650571"/>
    <lineage>
        <taxon>Bacteria</taxon>
        <taxon>Bacillati</taxon>
        <taxon>Actinomycetota</taxon>
        <taxon>Actinomycetes</taxon>
        <taxon>Kitasatosporales</taxon>
        <taxon>Streptomycetaceae</taxon>
        <taxon>Streptomyces</taxon>
    </lineage>
</organism>
<comment type="caution">
    <text evidence="1">The sequence shown here is derived from an EMBL/GenBank/DDBJ whole genome shotgun (WGS) entry which is preliminary data.</text>
</comment>
<dbReference type="InterPro" id="IPR046270">
    <property type="entry name" value="DUF6303"/>
</dbReference>
<dbReference type="Pfam" id="PF19820">
    <property type="entry name" value="DUF6303"/>
    <property type="match status" value="1"/>
</dbReference>